<keyword evidence="3" id="KW-1185">Reference proteome</keyword>
<protein>
    <submittedName>
        <fullName evidence="2">Uncharacterized protein</fullName>
    </submittedName>
</protein>
<dbReference type="OrthoDB" id="4156665at2759"/>
<feature type="region of interest" description="Disordered" evidence="1">
    <location>
        <begin position="1"/>
        <end position="25"/>
    </location>
</feature>
<dbReference type="RefSeq" id="XP_058330615.1">
    <property type="nucleotide sequence ID" value="XM_058474875.1"/>
</dbReference>
<organism evidence="2 3">
    <name type="scientific">Penicillium chermesinum</name>
    <dbReference type="NCBI Taxonomy" id="63820"/>
    <lineage>
        <taxon>Eukaryota</taxon>
        <taxon>Fungi</taxon>
        <taxon>Dikarya</taxon>
        <taxon>Ascomycota</taxon>
        <taxon>Pezizomycotina</taxon>
        <taxon>Eurotiomycetes</taxon>
        <taxon>Eurotiomycetidae</taxon>
        <taxon>Eurotiales</taxon>
        <taxon>Aspergillaceae</taxon>
        <taxon>Penicillium</taxon>
    </lineage>
</organism>
<dbReference type="AlphaFoldDB" id="A0A9W9NZJ8"/>
<evidence type="ECO:0000313" key="2">
    <source>
        <dbReference type="EMBL" id="KAJ5232622.1"/>
    </source>
</evidence>
<comment type="caution">
    <text evidence="2">The sequence shown here is derived from an EMBL/GenBank/DDBJ whole genome shotgun (WGS) entry which is preliminary data.</text>
</comment>
<dbReference type="GeneID" id="83202178"/>
<gene>
    <name evidence="2" type="ORF">N7468_005578</name>
</gene>
<reference evidence="2" key="2">
    <citation type="journal article" date="2023" name="IMA Fungus">
        <title>Comparative genomic study of the Penicillium genus elucidates a diverse pangenome and 15 lateral gene transfer events.</title>
        <authorList>
            <person name="Petersen C."/>
            <person name="Sorensen T."/>
            <person name="Nielsen M.R."/>
            <person name="Sondergaard T.E."/>
            <person name="Sorensen J.L."/>
            <person name="Fitzpatrick D.A."/>
            <person name="Frisvad J.C."/>
            <person name="Nielsen K.L."/>
        </authorList>
    </citation>
    <scope>NUCLEOTIDE SEQUENCE</scope>
    <source>
        <strain evidence="2">IBT 19713</strain>
    </source>
</reference>
<dbReference type="Proteomes" id="UP001150941">
    <property type="component" value="Unassembled WGS sequence"/>
</dbReference>
<proteinExistence type="predicted"/>
<reference evidence="2" key="1">
    <citation type="submission" date="2022-11" db="EMBL/GenBank/DDBJ databases">
        <authorList>
            <person name="Petersen C."/>
        </authorList>
    </citation>
    <scope>NUCLEOTIDE SEQUENCE</scope>
    <source>
        <strain evidence="2">IBT 19713</strain>
    </source>
</reference>
<accession>A0A9W9NZJ8</accession>
<feature type="compositionally biased region" description="Polar residues" evidence="1">
    <location>
        <begin position="11"/>
        <end position="25"/>
    </location>
</feature>
<evidence type="ECO:0000313" key="3">
    <source>
        <dbReference type="Proteomes" id="UP001150941"/>
    </source>
</evidence>
<name>A0A9W9NZJ8_9EURO</name>
<sequence>MPIEPRDPSTLPGSSSRRIADSRSQTHSISWRAHPEFPKILAHLQDPILPLIPINSPSPLPEFPTTILAYHLLTHSQLDFLARAFHQVWPPVPETLLYPVRMPPWIGTVEEGRLDLRTKRRRWGYFIGLGDCQLFAEEESSLPSSSTTAQGISDNGCEPTPSDLVNEFLESVCSGVDSEIVQQMLLGMEREWEDAMERARAARNPWSGPKSLFWD</sequence>
<evidence type="ECO:0000256" key="1">
    <source>
        <dbReference type="SAM" id="MobiDB-lite"/>
    </source>
</evidence>
<dbReference type="EMBL" id="JAPQKS010000004">
    <property type="protein sequence ID" value="KAJ5232622.1"/>
    <property type="molecule type" value="Genomic_DNA"/>
</dbReference>